<dbReference type="OrthoDB" id="117377at2157"/>
<dbReference type="KEGG" id="mhu:Mhun_1916"/>
<keyword evidence="3" id="KW-1185">Reference proteome</keyword>
<protein>
    <submittedName>
        <fullName evidence="2">PilT protein-like protein</fullName>
    </submittedName>
</protein>
<dbReference type="Proteomes" id="UP000001941">
    <property type="component" value="Chromosome"/>
</dbReference>
<evidence type="ECO:0000259" key="1">
    <source>
        <dbReference type="SMART" id="SM00670"/>
    </source>
</evidence>
<dbReference type="InterPro" id="IPR002716">
    <property type="entry name" value="PIN_dom"/>
</dbReference>
<dbReference type="SUPFAM" id="SSF88723">
    <property type="entry name" value="PIN domain-like"/>
    <property type="match status" value="1"/>
</dbReference>
<sequence>MKAFFDSNIFLYHLTGNYSLASEYIEKVEMGIIQGYINDIVYSEVILGFLRAQTQLSSKRIREKLPYISIDSDDLQDLFSIFINLPSHSGSYIFQIMNTYHLMPHDALIAASCKQYGLGKIVTNDSDFSRVDFLEIINPPIQES</sequence>
<proteinExistence type="predicted"/>
<dbReference type="Pfam" id="PF01850">
    <property type="entry name" value="PIN"/>
    <property type="match status" value="1"/>
</dbReference>
<dbReference type="SMART" id="SM00670">
    <property type="entry name" value="PINc"/>
    <property type="match status" value="1"/>
</dbReference>
<organism evidence="2 3">
    <name type="scientific">Methanospirillum hungatei JF-1 (strain ATCC 27890 / DSM 864 / NBRC 100397 / JF-1)</name>
    <dbReference type="NCBI Taxonomy" id="323259"/>
    <lineage>
        <taxon>Archaea</taxon>
        <taxon>Methanobacteriati</taxon>
        <taxon>Methanobacteriota</taxon>
        <taxon>Stenosarchaea group</taxon>
        <taxon>Methanomicrobia</taxon>
        <taxon>Methanomicrobiales</taxon>
        <taxon>Methanospirillaceae</taxon>
        <taxon>Methanospirillum</taxon>
    </lineage>
</organism>
<dbReference type="InParanoid" id="Q2FLT6"/>
<dbReference type="AlphaFoldDB" id="Q2FLT6"/>
<dbReference type="Gene3D" id="3.40.50.1010">
    <property type="entry name" value="5'-nuclease"/>
    <property type="match status" value="1"/>
</dbReference>
<dbReference type="HOGENOM" id="CLU_134210_1_1_2"/>
<dbReference type="PANTHER" id="PTHR39677:SF4">
    <property type="entry name" value="RIBONUCLEASE VAPC6"/>
    <property type="match status" value="1"/>
</dbReference>
<accession>Q2FLT6</accession>
<dbReference type="EnsemblBacteria" id="ABD41627">
    <property type="protein sequence ID" value="ABD41627"/>
    <property type="gene ID" value="Mhun_1916"/>
</dbReference>
<dbReference type="eggNOG" id="arCOG00710">
    <property type="taxonomic scope" value="Archaea"/>
</dbReference>
<dbReference type="InterPro" id="IPR029060">
    <property type="entry name" value="PIN-like_dom_sf"/>
</dbReference>
<dbReference type="CDD" id="cd18677">
    <property type="entry name" value="PIN_MjVapC2-VapC6_like"/>
    <property type="match status" value="1"/>
</dbReference>
<dbReference type="PANTHER" id="PTHR39677">
    <property type="entry name" value="RIBONUCLEASE VAPC6"/>
    <property type="match status" value="1"/>
</dbReference>
<dbReference type="STRING" id="323259.Mhun_1916"/>
<evidence type="ECO:0000313" key="2">
    <source>
        <dbReference type="EMBL" id="ABD41627.1"/>
    </source>
</evidence>
<gene>
    <name evidence="2" type="ordered locus">Mhun_1916</name>
</gene>
<dbReference type="EMBL" id="CP000254">
    <property type="protein sequence ID" value="ABD41627.1"/>
    <property type="molecule type" value="Genomic_DNA"/>
</dbReference>
<reference evidence="3" key="1">
    <citation type="journal article" date="2016" name="Stand. Genomic Sci.">
        <title>Complete genome sequence of Methanospirillum hungatei type strain JF1.</title>
        <authorList>
            <person name="Gunsalus R.P."/>
            <person name="Cook L.E."/>
            <person name="Crable B."/>
            <person name="Rohlin L."/>
            <person name="McDonald E."/>
            <person name="Mouttaki H."/>
            <person name="Sieber J.R."/>
            <person name="Poweleit N."/>
            <person name="Zhou H."/>
            <person name="Lapidus A.L."/>
            <person name="Daligault H.E."/>
            <person name="Land M."/>
            <person name="Gilna P."/>
            <person name="Ivanova N."/>
            <person name="Kyrpides N."/>
            <person name="Culley D.E."/>
            <person name="McInerney M.J."/>
        </authorList>
    </citation>
    <scope>NUCLEOTIDE SEQUENCE [LARGE SCALE GENOMIC DNA]</scope>
    <source>
        <strain evidence="3">ATCC 27890 / DSM 864 / NBRC 100397 / JF-1</strain>
    </source>
</reference>
<dbReference type="RefSeq" id="WP_011448889.1">
    <property type="nucleotide sequence ID" value="NC_007796.1"/>
</dbReference>
<dbReference type="GeneID" id="3922350"/>
<feature type="domain" description="PIN" evidence="1">
    <location>
        <begin position="1"/>
        <end position="130"/>
    </location>
</feature>
<evidence type="ECO:0000313" key="3">
    <source>
        <dbReference type="Proteomes" id="UP000001941"/>
    </source>
</evidence>
<name>Q2FLT6_METHJ</name>